<dbReference type="SUPFAM" id="SSF160631">
    <property type="entry name" value="SMI1/KNR4-like"/>
    <property type="match status" value="1"/>
</dbReference>
<reference evidence="2 3" key="1">
    <citation type="submission" date="2020-10" db="EMBL/GenBank/DDBJ databases">
        <title>Sequencing the genomes of 1000 actinobacteria strains.</title>
        <authorList>
            <person name="Klenk H.-P."/>
        </authorList>
    </citation>
    <scope>NUCLEOTIDE SEQUENCE [LARGE SCALE GENOMIC DNA]</scope>
    <source>
        <strain evidence="2 3">DSM 46744</strain>
    </source>
</reference>
<evidence type="ECO:0000313" key="3">
    <source>
        <dbReference type="Proteomes" id="UP000627838"/>
    </source>
</evidence>
<accession>A0ABR9K191</accession>
<gene>
    <name evidence="2" type="ORF">H4W34_006438</name>
</gene>
<keyword evidence="3" id="KW-1185">Reference proteome</keyword>
<dbReference type="InterPro" id="IPR037883">
    <property type="entry name" value="Knr4/Smi1-like_sf"/>
</dbReference>
<evidence type="ECO:0000259" key="1">
    <source>
        <dbReference type="Pfam" id="PF09346"/>
    </source>
</evidence>
<dbReference type="Pfam" id="PF09346">
    <property type="entry name" value="SMI1_KNR4"/>
    <property type="match status" value="1"/>
</dbReference>
<dbReference type="EMBL" id="JADBDZ010000001">
    <property type="protein sequence ID" value="MBE1536605.1"/>
    <property type="molecule type" value="Genomic_DNA"/>
</dbReference>
<dbReference type="InterPro" id="IPR018958">
    <property type="entry name" value="Knr4/Smi1-like_dom"/>
</dbReference>
<feature type="domain" description="Knr4/Smi1-like" evidence="1">
    <location>
        <begin position="174"/>
        <end position="280"/>
    </location>
</feature>
<comment type="caution">
    <text evidence="2">The sequence shown here is derived from an EMBL/GenBank/DDBJ whole genome shotgun (WGS) entry which is preliminary data.</text>
</comment>
<evidence type="ECO:0000313" key="2">
    <source>
        <dbReference type="EMBL" id="MBE1536605.1"/>
    </source>
</evidence>
<protein>
    <recommendedName>
        <fullName evidence="1">Knr4/Smi1-like domain-containing protein</fullName>
    </recommendedName>
</protein>
<dbReference type="RefSeq" id="WP_192762617.1">
    <property type="nucleotide sequence ID" value="NZ_JADBDZ010000001.1"/>
</dbReference>
<proteinExistence type="predicted"/>
<dbReference type="Proteomes" id="UP000627838">
    <property type="component" value="Unassembled WGS sequence"/>
</dbReference>
<name>A0ABR9K191_9ACTN</name>
<sequence>MNGDLQRAGRALASSIRAEGTEPWRGPLPGAPEDYAALLAATGPGILAGVLRLLVPGTDEERYRTPEIPAEARLWGVFASGETCWWLPVRPDPAEWLIVLVGRGHQQLNITTAEFLTRWLDGRLDLPTLSLPPVRRERVLTSAAPGPVPEPEVPRDPLAQLKTVVGPGTPEVHDWDAIESDLGTKLPADYKKLQESFSDTVWNGFFVAAPKEVASDHEFHRDLLEDWCDDDRPEDADPDEYFDVFPAPGGLLYCASTEGRDVLCWDTRDPDPDLWPVVRLDFDGHVDYGCTITELLVDVLTGCSGMTSTEIGDPATWAWPMWGPDPAAR</sequence>
<organism evidence="2 3">
    <name type="scientific">Actinomadura algeriensis</name>
    <dbReference type="NCBI Taxonomy" id="1679523"/>
    <lineage>
        <taxon>Bacteria</taxon>
        <taxon>Bacillati</taxon>
        <taxon>Actinomycetota</taxon>
        <taxon>Actinomycetes</taxon>
        <taxon>Streptosporangiales</taxon>
        <taxon>Thermomonosporaceae</taxon>
        <taxon>Actinomadura</taxon>
    </lineage>
</organism>
<dbReference type="Gene3D" id="3.40.1580.10">
    <property type="entry name" value="SMI1/KNR4-like"/>
    <property type="match status" value="1"/>
</dbReference>